<accession>A0ABR4BUY3</accession>
<gene>
    <name evidence="4" type="ORF">VTL71DRAFT_9534</name>
</gene>
<dbReference type="Proteomes" id="UP001595075">
    <property type="component" value="Unassembled WGS sequence"/>
</dbReference>
<sequence>MSKSRILCLHGDGTNAAIFEAQTREVYKALEPDYELVYLNAPFECEAGHGVRPFFEDCGPFFRWTREGASDDGEDAHLFDGVIDVMSDLAFEYDDCESAFAGILGFSSSAGVVAGILKEQSFRQTYNLSPLLSMRFTFGILLNGHGSPLSLGARSESESEFESDQVFAVSRTGYLIDIPSVHTFGRFDEWLAQSQALASCFARDLRVCLEFENDHRVPVKPHDVRELVRGVRILQEKCNA</sequence>
<dbReference type="EMBL" id="JAZHXI010000022">
    <property type="protein sequence ID" value="KAL2060503.1"/>
    <property type="molecule type" value="Genomic_DNA"/>
</dbReference>
<feature type="domain" description="Serine hydrolase" evidence="3">
    <location>
        <begin position="2"/>
        <end position="222"/>
    </location>
</feature>
<evidence type="ECO:0000256" key="2">
    <source>
        <dbReference type="ARBA" id="ARBA00022801"/>
    </source>
</evidence>
<protein>
    <recommendedName>
        <fullName evidence="3">Serine hydrolase domain-containing protein</fullName>
    </recommendedName>
</protein>
<evidence type="ECO:0000259" key="3">
    <source>
        <dbReference type="Pfam" id="PF03959"/>
    </source>
</evidence>
<comment type="similarity">
    <text evidence="1">Belongs to the LovG family.</text>
</comment>
<evidence type="ECO:0000313" key="4">
    <source>
        <dbReference type="EMBL" id="KAL2060503.1"/>
    </source>
</evidence>
<dbReference type="InterPro" id="IPR029058">
    <property type="entry name" value="AB_hydrolase_fold"/>
</dbReference>
<name>A0ABR4BUY3_9HELO</name>
<dbReference type="Pfam" id="PF03959">
    <property type="entry name" value="FSH1"/>
    <property type="match status" value="1"/>
</dbReference>
<dbReference type="InterPro" id="IPR005645">
    <property type="entry name" value="FSH-like_dom"/>
</dbReference>
<comment type="caution">
    <text evidence="4">The sequence shown here is derived from an EMBL/GenBank/DDBJ whole genome shotgun (WGS) entry which is preliminary data.</text>
</comment>
<dbReference type="Gene3D" id="3.40.50.1820">
    <property type="entry name" value="alpha/beta hydrolase"/>
    <property type="match status" value="1"/>
</dbReference>
<keyword evidence="5" id="KW-1185">Reference proteome</keyword>
<dbReference type="PANTHER" id="PTHR48070">
    <property type="entry name" value="ESTERASE OVCA2"/>
    <property type="match status" value="1"/>
</dbReference>
<proteinExistence type="inferred from homology"/>
<dbReference type="InterPro" id="IPR050593">
    <property type="entry name" value="LovG"/>
</dbReference>
<organism evidence="4 5">
    <name type="scientific">Oculimacula yallundae</name>
    <dbReference type="NCBI Taxonomy" id="86028"/>
    <lineage>
        <taxon>Eukaryota</taxon>
        <taxon>Fungi</taxon>
        <taxon>Dikarya</taxon>
        <taxon>Ascomycota</taxon>
        <taxon>Pezizomycotina</taxon>
        <taxon>Leotiomycetes</taxon>
        <taxon>Helotiales</taxon>
        <taxon>Ploettnerulaceae</taxon>
        <taxon>Oculimacula</taxon>
    </lineage>
</organism>
<evidence type="ECO:0000256" key="1">
    <source>
        <dbReference type="ARBA" id="ARBA00005863"/>
    </source>
</evidence>
<dbReference type="PANTHER" id="PTHR48070:SF3">
    <property type="entry name" value="ESTERASE DBAE-RELATED"/>
    <property type="match status" value="1"/>
</dbReference>
<reference evidence="4 5" key="1">
    <citation type="journal article" date="2024" name="Commun. Biol.">
        <title>Comparative genomic analysis of thermophilic fungi reveals convergent evolutionary adaptations and gene losses.</title>
        <authorList>
            <person name="Steindorff A.S."/>
            <person name="Aguilar-Pontes M.V."/>
            <person name="Robinson A.J."/>
            <person name="Andreopoulos B."/>
            <person name="LaButti K."/>
            <person name="Kuo A."/>
            <person name="Mondo S."/>
            <person name="Riley R."/>
            <person name="Otillar R."/>
            <person name="Haridas S."/>
            <person name="Lipzen A."/>
            <person name="Grimwood J."/>
            <person name="Schmutz J."/>
            <person name="Clum A."/>
            <person name="Reid I.D."/>
            <person name="Moisan M.C."/>
            <person name="Butler G."/>
            <person name="Nguyen T.T.M."/>
            <person name="Dewar K."/>
            <person name="Conant G."/>
            <person name="Drula E."/>
            <person name="Henrissat B."/>
            <person name="Hansel C."/>
            <person name="Singer S."/>
            <person name="Hutchinson M.I."/>
            <person name="de Vries R.P."/>
            <person name="Natvig D.O."/>
            <person name="Powell A.J."/>
            <person name="Tsang A."/>
            <person name="Grigoriev I.V."/>
        </authorList>
    </citation>
    <scope>NUCLEOTIDE SEQUENCE [LARGE SCALE GENOMIC DNA]</scope>
    <source>
        <strain evidence="4 5">CBS 494.80</strain>
    </source>
</reference>
<evidence type="ECO:0000313" key="5">
    <source>
        <dbReference type="Proteomes" id="UP001595075"/>
    </source>
</evidence>
<keyword evidence="2" id="KW-0378">Hydrolase</keyword>
<dbReference type="SUPFAM" id="SSF53474">
    <property type="entry name" value="alpha/beta-Hydrolases"/>
    <property type="match status" value="1"/>
</dbReference>